<protein>
    <submittedName>
        <fullName evidence="2">Spore coat protein B</fullName>
    </submittedName>
</protein>
<feature type="compositionally biased region" description="Basic and acidic residues" evidence="1">
    <location>
        <begin position="295"/>
        <end position="400"/>
    </location>
</feature>
<keyword evidence="2" id="KW-0946">Virion</keyword>
<keyword evidence="3" id="KW-1185">Reference proteome</keyword>
<feature type="region of interest" description="Disordered" evidence="1">
    <location>
        <begin position="240"/>
        <end position="418"/>
    </location>
</feature>
<accession>A0ABS2QX30</accession>
<name>A0ABS2QX30_9BACI</name>
<evidence type="ECO:0000313" key="2">
    <source>
        <dbReference type="EMBL" id="MBM7703306.1"/>
    </source>
</evidence>
<feature type="compositionally biased region" description="Basic and acidic residues" evidence="1">
    <location>
        <begin position="409"/>
        <end position="418"/>
    </location>
</feature>
<keyword evidence="2" id="KW-0167">Capsid protein</keyword>
<organism evidence="2 3">
    <name type="scientific">Priestia iocasae</name>
    <dbReference type="NCBI Taxonomy" id="2291674"/>
    <lineage>
        <taxon>Bacteria</taxon>
        <taxon>Bacillati</taxon>
        <taxon>Bacillota</taxon>
        <taxon>Bacilli</taxon>
        <taxon>Bacillales</taxon>
        <taxon>Bacillaceae</taxon>
        <taxon>Priestia</taxon>
    </lineage>
</organism>
<reference evidence="2 3" key="1">
    <citation type="submission" date="2021-01" db="EMBL/GenBank/DDBJ databases">
        <title>Genomic Encyclopedia of Type Strains, Phase IV (KMG-IV): sequencing the most valuable type-strain genomes for metagenomic binning, comparative biology and taxonomic classification.</title>
        <authorList>
            <person name="Goeker M."/>
        </authorList>
    </citation>
    <scope>NUCLEOTIDE SEQUENCE [LARGE SCALE GENOMIC DNA]</scope>
    <source>
        <strain evidence="2 3">DSM 104297</strain>
    </source>
</reference>
<feature type="region of interest" description="Disordered" evidence="1">
    <location>
        <begin position="74"/>
        <end position="93"/>
    </location>
</feature>
<gene>
    <name evidence="2" type="ORF">JOC83_002153</name>
</gene>
<dbReference type="EMBL" id="JAFBFC010000003">
    <property type="protein sequence ID" value="MBM7703306.1"/>
    <property type="molecule type" value="Genomic_DNA"/>
</dbReference>
<feature type="compositionally biased region" description="Low complexity" evidence="1">
    <location>
        <begin position="257"/>
        <end position="294"/>
    </location>
</feature>
<sequence>MTYYLRSSNNNTSGHFYTSLRPLIGKTVKVNRGGPESKSGTLLDLKHDYLALAVEGNSHVSYYQLKHVKSVTEDSKVNADQSDSKVNTGQSDSEQKMVCVKEKSFVTLLKQLKNNMIQINQGGPESTKVFLIDVTDSYLVVFSMQNGISYFNMGQIKSVTPIEGKSPNVNSKVGYIRTSGFASLFKALMTKWVSLNVGGPEAVEGIVVQSSSNNIMLIKNMEVLRIQLVHIRSVTEGARNSFKAQQESSGEAEEAAENTSTENASEESNSAENSSQENTSAENNLSESNSIENNESNKENKDNSKEDKNSKENKDNSKEDKNSKENKDNSKEDKNSKENKGNSKEDKNSKENKDNSKEDKNSKENKGNSKEDKKSKESKDNSKEDKKSKDGKGKGDKEIDNESGQETVVKTKEYRWKG</sequence>
<proteinExistence type="predicted"/>
<dbReference type="Proteomes" id="UP000809829">
    <property type="component" value="Unassembled WGS sequence"/>
</dbReference>
<comment type="caution">
    <text evidence="2">The sequence shown here is derived from an EMBL/GenBank/DDBJ whole genome shotgun (WGS) entry which is preliminary data.</text>
</comment>
<evidence type="ECO:0000313" key="3">
    <source>
        <dbReference type="Proteomes" id="UP000809829"/>
    </source>
</evidence>
<feature type="compositionally biased region" description="Polar residues" evidence="1">
    <location>
        <begin position="78"/>
        <end position="92"/>
    </location>
</feature>
<dbReference type="RefSeq" id="WP_205186949.1">
    <property type="nucleotide sequence ID" value="NZ_JAFBFC010000003.1"/>
</dbReference>
<evidence type="ECO:0000256" key="1">
    <source>
        <dbReference type="SAM" id="MobiDB-lite"/>
    </source>
</evidence>